<evidence type="ECO:0000313" key="2">
    <source>
        <dbReference type="EMBL" id="QGU95136.1"/>
    </source>
</evidence>
<evidence type="ECO:0008006" key="4">
    <source>
        <dbReference type="Google" id="ProtNLM"/>
    </source>
</evidence>
<gene>
    <name evidence="2" type="ORF">GOM49_08560</name>
</gene>
<dbReference type="Proteomes" id="UP000422764">
    <property type="component" value="Chromosome"/>
</dbReference>
<keyword evidence="1" id="KW-1133">Transmembrane helix</keyword>
<proteinExistence type="predicted"/>
<dbReference type="AlphaFoldDB" id="A0A6I6EW04"/>
<keyword evidence="3" id="KW-1185">Reference proteome</keyword>
<sequence>MHKLNKNKGYSLIEVVWSLAIFFILLSFILSMEIRNLNFKRYSLEIGKYSEFLEVLKNTLVFNNEYEDIRAIVNAKGNLDSQYSFNTKLFINSENLNLESLKNKELAEVFTLEKSNDLPYLEMDIEDKADGIMKIDLNLIFKMMNQTKKIGTSFYKGDY</sequence>
<evidence type="ECO:0000256" key="1">
    <source>
        <dbReference type="SAM" id="Phobius"/>
    </source>
</evidence>
<reference evidence="2 3" key="1">
    <citation type="submission" date="2019-12" db="EMBL/GenBank/DDBJ databases">
        <title>Genome sequenceing of Clostridium bovifaecis.</title>
        <authorList>
            <person name="Yao Y."/>
        </authorList>
    </citation>
    <scope>NUCLEOTIDE SEQUENCE [LARGE SCALE GENOMIC DNA]</scope>
    <source>
        <strain evidence="2 3">BXX</strain>
    </source>
</reference>
<accession>A0A6I6EW04</accession>
<organism evidence="2 3">
    <name type="scientific">Clostridium bovifaecis</name>
    <dbReference type="NCBI Taxonomy" id="2184719"/>
    <lineage>
        <taxon>Bacteria</taxon>
        <taxon>Bacillati</taxon>
        <taxon>Bacillota</taxon>
        <taxon>Clostridia</taxon>
        <taxon>Eubacteriales</taxon>
        <taxon>Clostridiaceae</taxon>
        <taxon>Clostridium</taxon>
    </lineage>
</organism>
<evidence type="ECO:0000313" key="3">
    <source>
        <dbReference type="Proteomes" id="UP000422764"/>
    </source>
</evidence>
<dbReference type="PROSITE" id="PS00409">
    <property type="entry name" value="PROKAR_NTER_METHYL"/>
    <property type="match status" value="1"/>
</dbReference>
<keyword evidence="1" id="KW-0812">Transmembrane</keyword>
<dbReference type="EMBL" id="CP046522">
    <property type="protein sequence ID" value="QGU95136.1"/>
    <property type="molecule type" value="Genomic_DNA"/>
</dbReference>
<dbReference type="InterPro" id="IPR012902">
    <property type="entry name" value="N_methyl_site"/>
</dbReference>
<keyword evidence="1" id="KW-0472">Membrane</keyword>
<feature type="transmembrane region" description="Helical" evidence="1">
    <location>
        <begin position="12"/>
        <end position="32"/>
    </location>
</feature>
<name>A0A6I6EW04_9CLOT</name>
<protein>
    <recommendedName>
        <fullName evidence="4">Prepilin-type N-terminal cleavage/methylation domain-containing protein</fullName>
    </recommendedName>
</protein>